<protein>
    <submittedName>
        <fullName evidence="2">Selenocysteine-specific elongation factor, putative</fullName>
    </submittedName>
</protein>
<dbReference type="InterPro" id="IPR000795">
    <property type="entry name" value="T_Tr_GTP-bd_dom"/>
</dbReference>
<keyword evidence="2" id="KW-0648">Protein biosynthesis</keyword>
<name>A0A0S4IY67_BODSA</name>
<proteinExistence type="predicted"/>
<dbReference type="InterPro" id="IPR050055">
    <property type="entry name" value="EF-Tu_GTPase"/>
</dbReference>
<sequence>MLNVNVGILGHVDSGKTSLSKALSTVSSTASFDKNPQSMERGMTLDLGFSSFTVDVSGHNQFAAKNIQTLQVTLVDCPGHASLIRTVIGGAQIVDCLVVVVSNSGVSGRGGGDWKTAHCCVEQSRCGAGIK</sequence>
<organism evidence="2 3">
    <name type="scientific">Bodo saltans</name>
    <name type="common">Flagellated protozoan</name>
    <dbReference type="NCBI Taxonomy" id="75058"/>
    <lineage>
        <taxon>Eukaryota</taxon>
        <taxon>Discoba</taxon>
        <taxon>Euglenozoa</taxon>
        <taxon>Kinetoplastea</taxon>
        <taxon>Metakinetoplastina</taxon>
        <taxon>Eubodonida</taxon>
        <taxon>Bodonidae</taxon>
        <taxon>Bodo</taxon>
    </lineage>
</organism>
<dbReference type="EMBL" id="CYKH01000851">
    <property type="protein sequence ID" value="CUG51402.1"/>
    <property type="molecule type" value="Genomic_DNA"/>
</dbReference>
<dbReference type="InterPro" id="IPR027417">
    <property type="entry name" value="P-loop_NTPase"/>
</dbReference>
<accession>A0A0S4IY67</accession>
<reference evidence="3" key="1">
    <citation type="submission" date="2015-09" db="EMBL/GenBank/DDBJ databases">
        <authorList>
            <consortium name="Pathogen Informatics"/>
        </authorList>
    </citation>
    <scope>NUCLEOTIDE SEQUENCE [LARGE SCALE GENOMIC DNA]</scope>
    <source>
        <strain evidence="3">Lake Konstanz</strain>
    </source>
</reference>
<dbReference type="AlphaFoldDB" id="A0A0S4IY67"/>
<gene>
    <name evidence="2" type="ORF">BSAL_80475</name>
</gene>
<dbReference type="GO" id="GO:0003746">
    <property type="term" value="F:translation elongation factor activity"/>
    <property type="evidence" value="ECO:0007669"/>
    <property type="project" value="UniProtKB-KW"/>
</dbReference>
<dbReference type="SUPFAM" id="SSF52540">
    <property type="entry name" value="P-loop containing nucleoside triphosphate hydrolases"/>
    <property type="match status" value="1"/>
</dbReference>
<evidence type="ECO:0000313" key="3">
    <source>
        <dbReference type="Proteomes" id="UP000051952"/>
    </source>
</evidence>
<dbReference type="GO" id="GO:0003924">
    <property type="term" value="F:GTPase activity"/>
    <property type="evidence" value="ECO:0007669"/>
    <property type="project" value="InterPro"/>
</dbReference>
<dbReference type="PROSITE" id="PS51722">
    <property type="entry name" value="G_TR_2"/>
    <property type="match status" value="1"/>
</dbReference>
<dbReference type="OrthoDB" id="2067at2759"/>
<dbReference type="Pfam" id="PF00009">
    <property type="entry name" value="GTP_EFTU"/>
    <property type="match status" value="1"/>
</dbReference>
<dbReference type="PRINTS" id="PR00315">
    <property type="entry name" value="ELONGATNFCT"/>
</dbReference>
<dbReference type="PANTHER" id="PTHR43721">
    <property type="entry name" value="ELONGATION FACTOR TU-RELATED"/>
    <property type="match status" value="1"/>
</dbReference>
<keyword evidence="2" id="KW-0251">Elongation factor</keyword>
<dbReference type="VEuPathDB" id="TriTrypDB:BSAL_80475"/>
<dbReference type="Gene3D" id="3.40.50.300">
    <property type="entry name" value="P-loop containing nucleotide triphosphate hydrolases"/>
    <property type="match status" value="1"/>
</dbReference>
<feature type="domain" description="Tr-type G" evidence="1">
    <location>
        <begin position="1"/>
        <end position="131"/>
    </location>
</feature>
<dbReference type="GO" id="GO:0001514">
    <property type="term" value="P:selenocysteine incorporation"/>
    <property type="evidence" value="ECO:0007669"/>
    <property type="project" value="TreeGrafter"/>
</dbReference>
<dbReference type="OMA" id="SMERGMT"/>
<dbReference type="GO" id="GO:0005525">
    <property type="term" value="F:GTP binding"/>
    <property type="evidence" value="ECO:0007669"/>
    <property type="project" value="InterPro"/>
</dbReference>
<evidence type="ECO:0000313" key="2">
    <source>
        <dbReference type="EMBL" id="CUG51402.1"/>
    </source>
</evidence>
<evidence type="ECO:0000259" key="1">
    <source>
        <dbReference type="PROSITE" id="PS51722"/>
    </source>
</evidence>
<dbReference type="PANTHER" id="PTHR43721:SF11">
    <property type="entry name" value="SELENOCYSTEINE-SPECIFIC ELONGATION FACTOR"/>
    <property type="match status" value="1"/>
</dbReference>
<keyword evidence="3" id="KW-1185">Reference proteome</keyword>
<dbReference type="Proteomes" id="UP000051952">
    <property type="component" value="Unassembled WGS sequence"/>
</dbReference>